<dbReference type="InterPro" id="IPR002686">
    <property type="entry name" value="Transposase_17"/>
</dbReference>
<dbReference type="PANTHER" id="PTHR33360:SF2">
    <property type="entry name" value="TRANSPOSASE FOR INSERTION SEQUENCE ELEMENT IS200"/>
    <property type="match status" value="1"/>
</dbReference>
<keyword evidence="3" id="KW-1185">Reference proteome</keyword>
<protein>
    <submittedName>
        <fullName evidence="2">IS200/IS605 family transposase</fullName>
    </submittedName>
</protein>
<comment type="caution">
    <text evidence="2">The sequence shown here is derived from an EMBL/GenBank/DDBJ whole genome shotgun (WGS) entry which is preliminary data.</text>
</comment>
<reference evidence="2 3" key="1">
    <citation type="journal article" date="2020" name="Syst. Appl. Microbiol.">
        <title>Arthrospiribacter ruber gen. nov., sp. nov., a novel bacterium isolated from Arthrospira cultures.</title>
        <authorList>
            <person name="Waleron M."/>
            <person name="Misztak A."/>
            <person name="Waleron M.M."/>
            <person name="Furmaniak M."/>
            <person name="Mrozik A."/>
            <person name="Waleron K."/>
        </authorList>
    </citation>
    <scope>NUCLEOTIDE SEQUENCE [LARGE SCALE GENOMIC DNA]</scope>
    <source>
        <strain evidence="2 3">DPMB0001</strain>
    </source>
</reference>
<dbReference type="RefSeq" id="WP_219288158.1">
    <property type="nucleotide sequence ID" value="NZ_RPHB01000003.1"/>
</dbReference>
<organism evidence="2 3">
    <name type="scientific">Arthrospiribacter ruber</name>
    <dbReference type="NCBI Taxonomy" id="2487934"/>
    <lineage>
        <taxon>Bacteria</taxon>
        <taxon>Pseudomonadati</taxon>
        <taxon>Bacteroidota</taxon>
        <taxon>Cytophagia</taxon>
        <taxon>Cytophagales</taxon>
        <taxon>Cyclobacteriaceae</taxon>
        <taxon>Arthrospiribacter</taxon>
    </lineage>
</organism>
<dbReference type="GO" id="GO:0006313">
    <property type="term" value="P:DNA transposition"/>
    <property type="evidence" value="ECO:0007669"/>
    <property type="project" value="InterPro"/>
</dbReference>
<evidence type="ECO:0000259" key="1">
    <source>
        <dbReference type="SMART" id="SM01321"/>
    </source>
</evidence>
<evidence type="ECO:0000313" key="3">
    <source>
        <dbReference type="Proteomes" id="UP000727490"/>
    </source>
</evidence>
<name>A0A951MCR2_9BACT</name>
<proteinExistence type="predicted"/>
<dbReference type="NCBIfam" id="NF033573">
    <property type="entry name" value="transpos_IS200"/>
    <property type="match status" value="1"/>
</dbReference>
<gene>
    <name evidence="2" type="primary">tnpA</name>
    <name evidence="2" type="ORF">EGN73_08145</name>
</gene>
<dbReference type="Proteomes" id="UP000727490">
    <property type="component" value="Unassembled WGS sequence"/>
</dbReference>
<dbReference type="GO" id="GO:0003677">
    <property type="term" value="F:DNA binding"/>
    <property type="evidence" value="ECO:0007669"/>
    <property type="project" value="InterPro"/>
</dbReference>
<dbReference type="EMBL" id="RPHB01000003">
    <property type="protein sequence ID" value="MBW3467787.1"/>
    <property type="molecule type" value="Genomic_DNA"/>
</dbReference>
<sequence length="145" mass="17399">MPFLSIYIHIVWTTKNFTPLLPDKISREKLKHHILTNAKSKSIFINQLAIQKDHCHCLLSLSHDQNISKIVQLLKGESSRWLNSEQLLAHKFEWQKEYYAVSVSLSHKERVMEYIKNQDEHHRKKTFSEEYENFIRKYGFKKLDD</sequence>
<evidence type="ECO:0000313" key="2">
    <source>
        <dbReference type="EMBL" id="MBW3467787.1"/>
    </source>
</evidence>
<accession>A0A951MCR2</accession>
<dbReference type="AlphaFoldDB" id="A0A951MCR2"/>
<feature type="domain" description="Transposase IS200-like" evidence="1">
    <location>
        <begin position="3"/>
        <end position="118"/>
    </location>
</feature>
<dbReference type="Pfam" id="PF01797">
    <property type="entry name" value="Y1_Tnp"/>
    <property type="match status" value="1"/>
</dbReference>
<dbReference type="PANTHER" id="PTHR33360">
    <property type="entry name" value="TRANSPOSASE FOR INSERTION SEQUENCE ELEMENT IS200"/>
    <property type="match status" value="1"/>
</dbReference>
<dbReference type="GO" id="GO:0004803">
    <property type="term" value="F:transposase activity"/>
    <property type="evidence" value="ECO:0007669"/>
    <property type="project" value="InterPro"/>
</dbReference>
<dbReference type="SMART" id="SM01321">
    <property type="entry name" value="Y1_Tnp"/>
    <property type="match status" value="1"/>
</dbReference>